<dbReference type="EMBL" id="VRTS01000001">
    <property type="protein sequence ID" value="TXK65785.1"/>
    <property type="molecule type" value="Genomic_DNA"/>
</dbReference>
<keyword evidence="1" id="KW-1133">Transmembrane helix</keyword>
<proteinExistence type="predicted"/>
<feature type="transmembrane region" description="Helical" evidence="1">
    <location>
        <begin position="111"/>
        <end position="131"/>
    </location>
</feature>
<evidence type="ECO:0000256" key="1">
    <source>
        <dbReference type="SAM" id="Phobius"/>
    </source>
</evidence>
<keyword evidence="3" id="KW-1185">Reference proteome</keyword>
<dbReference type="RefSeq" id="WP_147890458.1">
    <property type="nucleotide sequence ID" value="NZ_VRTS01000001.1"/>
</dbReference>
<evidence type="ECO:0000313" key="3">
    <source>
        <dbReference type="Proteomes" id="UP000321248"/>
    </source>
</evidence>
<comment type="caution">
    <text evidence="2">The sequence shown here is derived from an EMBL/GenBank/DDBJ whole genome shotgun (WGS) entry which is preliminary data.</text>
</comment>
<evidence type="ECO:0000313" key="2">
    <source>
        <dbReference type="EMBL" id="TXK65785.1"/>
    </source>
</evidence>
<keyword evidence="1" id="KW-0472">Membrane</keyword>
<keyword evidence="1" id="KW-0812">Transmembrane</keyword>
<name>A0A5C8L0K5_9GAMM</name>
<dbReference type="Proteomes" id="UP000321248">
    <property type="component" value="Unassembled WGS sequence"/>
</dbReference>
<protein>
    <submittedName>
        <fullName evidence="2">Pathogenicity-like protein</fullName>
    </submittedName>
</protein>
<sequence length="132" mass="14770">MRKIFQTQRLETVEGVAELLNSHGIQTKITDGRSYRGNHRHDFSYVHPERAPMPAVWVIRADDQPHARRLLREAGLMDSERSVSSYLPQTSRDPIIPAGGERPGGKWALRIRIILLAAIAAMAAVMMLGIFG</sequence>
<organism evidence="2 3">
    <name type="scientific">Alkalisalibacterium limincola</name>
    <dbReference type="NCBI Taxonomy" id="2699169"/>
    <lineage>
        <taxon>Bacteria</taxon>
        <taxon>Pseudomonadati</taxon>
        <taxon>Pseudomonadota</taxon>
        <taxon>Gammaproteobacteria</taxon>
        <taxon>Lysobacterales</taxon>
        <taxon>Lysobacteraceae</taxon>
        <taxon>Alkalisalibacterium</taxon>
    </lineage>
</organism>
<reference evidence="2 3" key="1">
    <citation type="submission" date="2019-08" db="EMBL/GenBank/DDBJ databases">
        <authorList>
            <person name="Karlyshev A.V."/>
        </authorList>
    </citation>
    <scope>NUCLEOTIDE SEQUENCE [LARGE SCALE GENOMIC DNA]</scope>
    <source>
        <strain evidence="2 3">Alg18-2.2</strain>
    </source>
</reference>
<dbReference type="OrthoDB" id="5955962at2"/>
<gene>
    <name evidence="2" type="ORF">FU658_01365</name>
</gene>
<accession>A0A5C8L0K5</accession>
<dbReference type="AlphaFoldDB" id="A0A5C8L0K5"/>